<proteinExistence type="predicted"/>
<name>A0A6G1QB77_CHAAH</name>
<evidence type="ECO:0000313" key="1">
    <source>
        <dbReference type="EMBL" id="KAF3699659.1"/>
    </source>
</evidence>
<accession>A0A6G1QB77</accession>
<reference evidence="2" key="2">
    <citation type="submission" date="2019-02" db="EMBL/GenBank/DDBJ databases">
        <title>Opniocepnalus argus Var Kimnra genome.</title>
        <authorList>
            <person name="Zhou C."/>
            <person name="Xiao S."/>
        </authorList>
    </citation>
    <scope>NUCLEOTIDE SEQUENCE [LARGE SCALE GENOMIC DNA]</scope>
</reference>
<reference evidence="1 2" key="1">
    <citation type="submission" date="2019-02" db="EMBL/GenBank/DDBJ databases">
        <title>Opniocepnalus argus genome.</title>
        <authorList>
            <person name="Zhou C."/>
            <person name="Xiao S."/>
        </authorList>
    </citation>
    <scope>NUCLEOTIDE SEQUENCE [LARGE SCALE GENOMIC DNA]</scope>
    <source>
        <strain evidence="1">OARG1902GOOAL</strain>
        <tissue evidence="1">Muscle</tissue>
    </source>
</reference>
<dbReference type="Proteomes" id="UP000503349">
    <property type="component" value="Chromosome 15"/>
</dbReference>
<gene>
    <name evidence="1" type="ORF">EXN66_Car015346</name>
</gene>
<sequence length="57" mass="6391">MSEPGYCRASIGQSAWQVMTESSACYTHLCIHLLFYMLLGALQFKLCKGSQDESDKL</sequence>
<dbReference type="AlphaFoldDB" id="A0A6G1QB77"/>
<organism evidence="1 2">
    <name type="scientific">Channa argus</name>
    <name type="common">Northern snakehead</name>
    <name type="synonym">Ophicephalus argus</name>
    <dbReference type="NCBI Taxonomy" id="215402"/>
    <lineage>
        <taxon>Eukaryota</taxon>
        <taxon>Metazoa</taxon>
        <taxon>Chordata</taxon>
        <taxon>Craniata</taxon>
        <taxon>Vertebrata</taxon>
        <taxon>Euteleostomi</taxon>
        <taxon>Actinopterygii</taxon>
        <taxon>Neopterygii</taxon>
        <taxon>Teleostei</taxon>
        <taxon>Neoteleostei</taxon>
        <taxon>Acanthomorphata</taxon>
        <taxon>Anabantaria</taxon>
        <taxon>Anabantiformes</taxon>
        <taxon>Channoidei</taxon>
        <taxon>Channidae</taxon>
        <taxon>Channa</taxon>
    </lineage>
</organism>
<evidence type="ECO:0000313" key="2">
    <source>
        <dbReference type="Proteomes" id="UP000503349"/>
    </source>
</evidence>
<dbReference type="EMBL" id="CM015726">
    <property type="protein sequence ID" value="KAF3699659.1"/>
    <property type="molecule type" value="Genomic_DNA"/>
</dbReference>
<keyword evidence="2" id="KW-1185">Reference proteome</keyword>
<protein>
    <submittedName>
        <fullName evidence="1">Uncharacterized protein</fullName>
    </submittedName>
</protein>